<accession>A0A1G6N4T4</accession>
<dbReference type="InterPro" id="IPR036052">
    <property type="entry name" value="TrpB-like_PALP_sf"/>
</dbReference>
<feature type="modified residue" description="N6-(pyridoxal phosphate)lysine" evidence="5">
    <location>
        <position position="112"/>
    </location>
</feature>
<evidence type="ECO:0000256" key="3">
    <source>
        <dbReference type="ARBA" id="ARBA00022898"/>
    </source>
</evidence>
<keyword evidence="9" id="KW-1185">Reference proteome</keyword>
<evidence type="ECO:0000256" key="5">
    <source>
        <dbReference type="PIRSR" id="PIRSR604450-51"/>
    </source>
</evidence>
<evidence type="ECO:0000313" key="8">
    <source>
        <dbReference type="EMBL" id="SDC62830.1"/>
    </source>
</evidence>
<evidence type="ECO:0000313" key="9">
    <source>
        <dbReference type="Proteomes" id="UP000198943"/>
    </source>
</evidence>
<proteinExistence type="inferred from homology"/>
<dbReference type="AlphaFoldDB" id="A0A1G6N4T4"/>
<dbReference type="OrthoDB" id="9763107at2"/>
<dbReference type="InterPro" id="IPR004450">
    <property type="entry name" value="Thr_synthase-like"/>
</dbReference>
<dbReference type="Pfam" id="PF00291">
    <property type="entry name" value="PALP"/>
    <property type="match status" value="1"/>
</dbReference>
<dbReference type="SUPFAM" id="SSF53686">
    <property type="entry name" value="Tryptophan synthase beta subunit-like PLP-dependent enzymes"/>
    <property type="match status" value="1"/>
</dbReference>
<evidence type="ECO:0000256" key="2">
    <source>
        <dbReference type="ARBA" id="ARBA00005517"/>
    </source>
</evidence>
<name>A0A1G6N4T4_9FIRM</name>
<dbReference type="EC" id="4.2.3.1" evidence="4"/>
<dbReference type="InterPro" id="IPR029144">
    <property type="entry name" value="Thr_synth_N"/>
</dbReference>
<dbReference type="RefSeq" id="WP_093730821.1">
    <property type="nucleotide sequence ID" value="NZ_FMYW01000012.1"/>
</dbReference>
<organism evidence="8 9">
    <name type="scientific">Succiniclasticum ruminis</name>
    <dbReference type="NCBI Taxonomy" id="40841"/>
    <lineage>
        <taxon>Bacteria</taxon>
        <taxon>Bacillati</taxon>
        <taxon>Bacillota</taxon>
        <taxon>Negativicutes</taxon>
        <taxon>Acidaminococcales</taxon>
        <taxon>Acidaminococcaceae</taxon>
        <taxon>Succiniclasticum</taxon>
    </lineage>
</organism>
<dbReference type="InterPro" id="IPR037158">
    <property type="entry name" value="Thr_synth_N_sf"/>
</dbReference>
<dbReference type="Proteomes" id="UP000198943">
    <property type="component" value="Unassembled WGS sequence"/>
</dbReference>
<dbReference type="Pfam" id="PF14821">
    <property type="entry name" value="Thr_synth_N"/>
    <property type="match status" value="1"/>
</dbReference>
<dbReference type="Gene3D" id="3.40.50.1100">
    <property type="match status" value="2"/>
</dbReference>
<comment type="cofactor">
    <cofactor evidence="1 5">
        <name>pyridoxal 5'-phosphate</name>
        <dbReference type="ChEBI" id="CHEBI:597326"/>
    </cofactor>
</comment>
<evidence type="ECO:0000259" key="6">
    <source>
        <dbReference type="Pfam" id="PF00291"/>
    </source>
</evidence>
<dbReference type="Gene3D" id="3.90.1380.10">
    <property type="entry name" value="Threonine synthase, N-terminal domain"/>
    <property type="match status" value="1"/>
</dbReference>
<protein>
    <recommendedName>
        <fullName evidence="4">Threonine synthase</fullName>
        <ecNumber evidence="4">4.2.3.1</ecNumber>
    </recommendedName>
</protein>
<evidence type="ECO:0000256" key="1">
    <source>
        <dbReference type="ARBA" id="ARBA00001933"/>
    </source>
</evidence>
<dbReference type="PANTHER" id="PTHR43515">
    <property type="entry name" value="THREONINE SYNTHASE-LIKE 1"/>
    <property type="match status" value="1"/>
</dbReference>
<dbReference type="GO" id="GO:0005737">
    <property type="term" value="C:cytoplasm"/>
    <property type="evidence" value="ECO:0007669"/>
    <property type="project" value="TreeGrafter"/>
</dbReference>
<dbReference type="PANTHER" id="PTHR43515:SF1">
    <property type="entry name" value="THREONINE SYNTHASE-LIKE 1"/>
    <property type="match status" value="1"/>
</dbReference>
<dbReference type="InterPro" id="IPR001926">
    <property type="entry name" value="TrpB-like_PALP"/>
</dbReference>
<sequence>MLFVSTRGQTGKVSAAHAIKEGLAGDGGLFVPQSFPYFSLETILGMHALPYEQFAAKILSYFLTDYTADELTECAAAAYAAGKFGPDPAPLRKVGERTDVLELWHGPTMAFKDIALQILPHLMTKAQEKTGSDTRIVILAATSGDTGKAALEGFEDVPGTEIIVFYPENGVSPVQKLQMVTQPGKNTKVFGIRGNFDDAQRGVKDIFSDESLENELKDCGWVFSSANSINWGRLAPQITYYFKAYADAVASERIKPGERIIFAVPTGNFGDILAGYYAKKMGLPVKQFICASNSNNVLTDFVNTGVYDKNRVLNKTVSPSMDILVSSNLERLLFDLTENDAAQVAAWMKQLNTVGKYQVSKDVAEQVRELFFAAWIDEQETVDAIGRVHNDFEYLIDPHTAVAWRAAEKYRLLSGDDSYIVVLSTASPFKFCKTVLEGIGKAAGLNENDPFEAAHRLAEETESTVPAQVTALESMPILHKDVIAAEEMAQYIKKTLEIIK</sequence>
<dbReference type="CDD" id="cd01560">
    <property type="entry name" value="Thr-synth_2"/>
    <property type="match status" value="1"/>
</dbReference>
<dbReference type="GO" id="GO:0009088">
    <property type="term" value="P:threonine biosynthetic process"/>
    <property type="evidence" value="ECO:0007669"/>
    <property type="project" value="UniProtKB-UniRule"/>
</dbReference>
<dbReference type="GO" id="GO:0004795">
    <property type="term" value="F:threonine synthase activity"/>
    <property type="evidence" value="ECO:0007669"/>
    <property type="project" value="UniProtKB-UniRule"/>
</dbReference>
<evidence type="ECO:0000256" key="4">
    <source>
        <dbReference type="NCBIfam" id="TIGR00260"/>
    </source>
</evidence>
<gene>
    <name evidence="8" type="ORF">SAMN04487864_11212</name>
</gene>
<evidence type="ECO:0000259" key="7">
    <source>
        <dbReference type="Pfam" id="PF14821"/>
    </source>
</evidence>
<dbReference type="EMBL" id="FMYW01000012">
    <property type="protein sequence ID" value="SDC62830.1"/>
    <property type="molecule type" value="Genomic_DNA"/>
</dbReference>
<dbReference type="Pfam" id="PF24857">
    <property type="entry name" value="THR4_C"/>
    <property type="match status" value="1"/>
</dbReference>
<dbReference type="NCBIfam" id="TIGR00260">
    <property type="entry name" value="thrC"/>
    <property type="match status" value="1"/>
</dbReference>
<keyword evidence="3 5" id="KW-0663">Pyridoxal phosphate</keyword>
<feature type="domain" description="Tryptophan synthase beta chain-like PALP" evidence="6">
    <location>
        <begin position="104"/>
        <end position="339"/>
    </location>
</feature>
<feature type="domain" description="Threonine synthase N-terminal" evidence="7">
    <location>
        <begin position="3"/>
        <end position="79"/>
    </location>
</feature>
<reference evidence="9" key="1">
    <citation type="submission" date="2016-10" db="EMBL/GenBank/DDBJ databases">
        <authorList>
            <person name="Varghese N."/>
            <person name="Submissions S."/>
        </authorList>
    </citation>
    <scope>NUCLEOTIDE SEQUENCE [LARGE SCALE GENOMIC DNA]</scope>
    <source>
        <strain evidence="9">DSM 11005</strain>
    </source>
</reference>
<comment type="similarity">
    <text evidence="2">Belongs to the threonine synthase family.</text>
</comment>